<dbReference type="OrthoDB" id="734129at2759"/>
<dbReference type="PANTHER" id="PTHR46686:SF2">
    <property type="entry name" value="GLYCOSYLTRANSFERASE"/>
    <property type="match status" value="1"/>
</dbReference>
<dbReference type="PANTHER" id="PTHR46686">
    <property type="entry name" value="GLYCOSYLTRANSFERASE"/>
    <property type="match status" value="1"/>
</dbReference>
<dbReference type="eggNOG" id="ENOG502QSN0">
    <property type="taxonomic scope" value="Eukaryota"/>
</dbReference>
<feature type="domain" description="Glycosyltransferase subfamily 4-like N-terminal" evidence="2">
    <location>
        <begin position="87"/>
        <end position="281"/>
    </location>
</feature>
<name>D8QWP9_SELML</name>
<gene>
    <name evidence="3" type="primary">GT4A1</name>
    <name evidence="3" type="ORF">SELMODRAFT_79637</name>
</gene>
<dbReference type="Gramene" id="EFJ35279">
    <property type="protein sequence ID" value="EFJ35279"/>
    <property type="gene ID" value="SELMODRAFT_79637"/>
</dbReference>
<feature type="region of interest" description="Disordered" evidence="1">
    <location>
        <begin position="11"/>
        <end position="43"/>
    </location>
</feature>
<keyword evidence="3" id="KW-0808">Transferase</keyword>
<evidence type="ECO:0000256" key="1">
    <source>
        <dbReference type="SAM" id="MobiDB-lite"/>
    </source>
</evidence>
<evidence type="ECO:0000313" key="3">
    <source>
        <dbReference type="EMBL" id="EFJ35279.1"/>
    </source>
</evidence>
<dbReference type="InParanoid" id="D8QWP9"/>
<accession>D8QWP9</accession>
<sequence>MIVYSLALFNGPSSSSSTSCARDRSSSNRELAAARSSGGHGDHESLWEWRGDLRQMEAAWNRLCFGPIQERLRIALFVKKWPVGGVPGGLERHALTLHRNLAARGHEIHVYTSAAAGSDNPEELLDDQQDHGERGLLHVHFSRPNAGGGFDYHRAWDQFLADNSTHPGGFDIVHSESVALPHWKAQLLGSNLAASWHGIGYEIIHSDLVQDLVRKPGEPRSADLQRSLGERLTRVADEIKFFPSYRHHVATSDYVGDVLQTIYEIPLRNVHTILNGVDESRFRPSLDAGSAFRRKYGVPVNASLVFGAAGRLVRDKGHPLLFEAFSRIAARHPGVFLLVAGHGPWGDRYRELAPNAKTLGPMDPAHLADFYNALDVFVNPTLRSQGLDHTLLEAMQCGKPLLATHFSSITWSVVVSSDFGHTFSPNVDSLEQAMEAVIAQGRDTMRRKGELCRDYASLMFTATKMGAAYERLFLCMKNESYCQYPLPGDCPVEPSKY</sequence>
<protein>
    <submittedName>
        <fullName evidence="3">Glycosyltransferase, CAZy family GT4</fullName>
    </submittedName>
</protein>
<dbReference type="EMBL" id="GL377568">
    <property type="protein sequence ID" value="EFJ35279.1"/>
    <property type="molecule type" value="Genomic_DNA"/>
</dbReference>
<dbReference type="SUPFAM" id="SSF53756">
    <property type="entry name" value="UDP-Glycosyltransferase/glycogen phosphorylase"/>
    <property type="match status" value="1"/>
</dbReference>
<dbReference type="Proteomes" id="UP000001514">
    <property type="component" value="Unassembled WGS sequence"/>
</dbReference>
<dbReference type="AlphaFoldDB" id="D8QWP9"/>
<dbReference type="GeneID" id="9643618"/>
<dbReference type="OMA" id="WPRPDRA"/>
<organism evidence="4">
    <name type="scientific">Selaginella moellendorffii</name>
    <name type="common">Spikemoss</name>
    <dbReference type="NCBI Taxonomy" id="88036"/>
    <lineage>
        <taxon>Eukaryota</taxon>
        <taxon>Viridiplantae</taxon>
        <taxon>Streptophyta</taxon>
        <taxon>Embryophyta</taxon>
        <taxon>Tracheophyta</taxon>
        <taxon>Lycopodiopsida</taxon>
        <taxon>Selaginellales</taxon>
        <taxon>Selaginellaceae</taxon>
        <taxon>Selaginella</taxon>
    </lineage>
</organism>
<dbReference type="InterPro" id="IPR028098">
    <property type="entry name" value="Glyco_trans_4-like_N"/>
</dbReference>
<dbReference type="KEGG" id="smo:SELMODRAFT_79637"/>
<dbReference type="GO" id="GO:0016740">
    <property type="term" value="F:transferase activity"/>
    <property type="evidence" value="ECO:0007669"/>
    <property type="project" value="UniProtKB-KW"/>
</dbReference>
<dbReference type="Pfam" id="PF13439">
    <property type="entry name" value="Glyco_transf_4"/>
    <property type="match status" value="1"/>
</dbReference>
<evidence type="ECO:0000313" key="4">
    <source>
        <dbReference type="Proteomes" id="UP000001514"/>
    </source>
</evidence>
<dbReference type="Pfam" id="PF13692">
    <property type="entry name" value="Glyco_trans_1_4"/>
    <property type="match status" value="1"/>
</dbReference>
<evidence type="ECO:0000259" key="2">
    <source>
        <dbReference type="Pfam" id="PF13439"/>
    </source>
</evidence>
<dbReference type="Gene3D" id="3.40.50.2000">
    <property type="entry name" value="Glycogen Phosphorylase B"/>
    <property type="match status" value="2"/>
</dbReference>
<keyword evidence="4" id="KW-1185">Reference proteome</keyword>
<dbReference type="CDD" id="cd03801">
    <property type="entry name" value="GT4_PimA-like"/>
    <property type="match status" value="1"/>
</dbReference>
<proteinExistence type="predicted"/>
<dbReference type="HOGENOM" id="CLU_027609_0_0_1"/>
<reference evidence="3 4" key="1">
    <citation type="journal article" date="2011" name="Science">
        <title>The Selaginella genome identifies genetic changes associated with the evolution of vascular plants.</title>
        <authorList>
            <person name="Banks J.A."/>
            <person name="Nishiyama T."/>
            <person name="Hasebe M."/>
            <person name="Bowman J.L."/>
            <person name="Gribskov M."/>
            <person name="dePamphilis C."/>
            <person name="Albert V.A."/>
            <person name="Aono N."/>
            <person name="Aoyama T."/>
            <person name="Ambrose B.A."/>
            <person name="Ashton N.W."/>
            <person name="Axtell M.J."/>
            <person name="Barker E."/>
            <person name="Barker M.S."/>
            <person name="Bennetzen J.L."/>
            <person name="Bonawitz N.D."/>
            <person name="Chapple C."/>
            <person name="Cheng C."/>
            <person name="Correa L.G."/>
            <person name="Dacre M."/>
            <person name="DeBarry J."/>
            <person name="Dreyer I."/>
            <person name="Elias M."/>
            <person name="Engstrom E.M."/>
            <person name="Estelle M."/>
            <person name="Feng L."/>
            <person name="Finet C."/>
            <person name="Floyd S.K."/>
            <person name="Frommer W.B."/>
            <person name="Fujita T."/>
            <person name="Gramzow L."/>
            <person name="Gutensohn M."/>
            <person name="Harholt J."/>
            <person name="Hattori M."/>
            <person name="Heyl A."/>
            <person name="Hirai T."/>
            <person name="Hiwatashi Y."/>
            <person name="Ishikawa M."/>
            <person name="Iwata M."/>
            <person name="Karol K.G."/>
            <person name="Koehler B."/>
            <person name="Kolukisaoglu U."/>
            <person name="Kubo M."/>
            <person name="Kurata T."/>
            <person name="Lalonde S."/>
            <person name="Li K."/>
            <person name="Li Y."/>
            <person name="Litt A."/>
            <person name="Lyons E."/>
            <person name="Manning G."/>
            <person name="Maruyama T."/>
            <person name="Michael T.P."/>
            <person name="Mikami K."/>
            <person name="Miyazaki S."/>
            <person name="Morinaga S."/>
            <person name="Murata T."/>
            <person name="Mueller-Roeber B."/>
            <person name="Nelson D.R."/>
            <person name="Obara M."/>
            <person name="Oguri Y."/>
            <person name="Olmstead R.G."/>
            <person name="Onodera N."/>
            <person name="Petersen B.L."/>
            <person name="Pils B."/>
            <person name="Prigge M."/>
            <person name="Rensing S.A."/>
            <person name="Riano-Pachon D.M."/>
            <person name="Roberts A.W."/>
            <person name="Sato Y."/>
            <person name="Scheller H.V."/>
            <person name="Schulz B."/>
            <person name="Schulz C."/>
            <person name="Shakirov E.V."/>
            <person name="Shibagaki N."/>
            <person name="Shinohara N."/>
            <person name="Shippen D.E."/>
            <person name="Soerensen I."/>
            <person name="Sotooka R."/>
            <person name="Sugimoto N."/>
            <person name="Sugita M."/>
            <person name="Sumikawa N."/>
            <person name="Tanurdzic M."/>
            <person name="Theissen G."/>
            <person name="Ulvskov P."/>
            <person name="Wakazuki S."/>
            <person name="Weng J.K."/>
            <person name="Willats W.W."/>
            <person name="Wipf D."/>
            <person name="Wolf P.G."/>
            <person name="Yang L."/>
            <person name="Zimmer A.D."/>
            <person name="Zhu Q."/>
            <person name="Mitros T."/>
            <person name="Hellsten U."/>
            <person name="Loque D."/>
            <person name="Otillar R."/>
            <person name="Salamov A."/>
            <person name="Schmutz J."/>
            <person name="Shapiro H."/>
            <person name="Lindquist E."/>
            <person name="Lucas S."/>
            <person name="Rokhsar D."/>
            <person name="Grigoriev I.V."/>
        </authorList>
    </citation>
    <scope>NUCLEOTIDE SEQUENCE [LARGE SCALE GENOMIC DNA]</scope>
</reference>